<dbReference type="EMBL" id="LLXL01001095">
    <property type="protein sequence ID" value="PKK66425.1"/>
    <property type="molecule type" value="Genomic_DNA"/>
</dbReference>
<name>A0A2N1MXR2_9GLOM</name>
<dbReference type="VEuPathDB" id="FungiDB:FUN_014431"/>
<evidence type="ECO:0000313" key="1">
    <source>
        <dbReference type="EMBL" id="PKK66425.1"/>
    </source>
</evidence>
<protein>
    <submittedName>
        <fullName evidence="1">Uncharacterized protein</fullName>
    </submittedName>
</protein>
<comment type="caution">
    <text evidence="1">The sequence shown here is derived from an EMBL/GenBank/DDBJ whole genome shotgun (WGS) entry which is preliminary data.</text>
</comment>
<dbReference type="AlphaFoldDB" id="A0A2N1MXR2"/>
<proteinExistence type="predicted"/>
<dbReference type="VEuPathDB" id="FungiDB:RhiirA1_386406"/>
<sequence length="334" mass="40496">MPKPNYKHLKHSKEQQKELLSFPYSKFIDKCLSQNDAHSFLKEHNLTPGKKLESKWRVRYSSNAKSKRLLQCYYGSDIQRTRKMNTFVSCLAFARITKLNNGVHIFGYLNHSEDCQRQNPSCVKNGVENYEHETKTNEERKVNEMINKNNDEYMAKNGEESKINKFKNNKLIRFENAFKWEESSNNEEYKLIRFENALKSWEESSNNEEYKLIRFENALKSWEESSNNEEYKLIRFENALKSWEESSNNEEYKLIRFENALKSWEESSNNEEYKLIRFENALKSWEESSNNEEYKLIRFENALKSWEESRNNEEFIPWDIFYQQHQLPYHRFRF</sequence>
<dbReference type="Proteomes" id="UP000233469">
    <property type="component" value="Unassembled WGS sequence"/>
</dbReference>
<accession>A0A2N1MXR2</accession>
<dbReference type="VEuPathDB" id="FungiDB:RhiirFUN_011602"/>
<gene>
    <name evidence="1" type="ORF">RhiirC2_807162</name>
</gene>
<evidence type="ECO:0000313" key="2">
    <source>
        <dbReference type="Proteomes" id="UP000233469"/>
    </source>
</evidence>
<organism evidence="1 2">
    <name type="scientific">Rhizophagus irregularis</name>
    <dbReference type="NCBI Taxonomy" id="588596"/>
    <lineage>
        <taxon>Eukaryota</taxon>
        <taxon>Fungi</taxon>
        <taxon>Fungi incertae sedis</taxon>
        <taxon>Mucoromycota</taxon>
        <taxon>Glomeromycotina</taxon>
        <taxon>Glomeromycetes</taxon>
        <taxon>Glomerales</taxon>
        <taxon>Glomeraceae</taxon>
        <taxon>Rhizophagus</taxon>
    </lineage>
</organism>
<reference evidence="1 2" key="2">
    <citation type="submission" date="2017-10" db="EMBL/GenBank/DDBJ databases">
        <title>Extensive intraspecific genome diversity in a model arbuscular mycorrhizal fungus.</title>
        <authorList>
            <person name="Chen E.C.H."/>
            <person name="Morin E."/>
            <person name="Baudet D."/>
            <person name="Noel J."/>
            <person name="Ndikumana S."/>
            <person name="Charron P."/>
            <person name="St-Onge C."/>
            <person name="Giorgi J."/>
            <person name="Grigoriev I.V."/>
            <person name="Roux C."/>
            <person name="Martin F.M."/>
            <person name="Corradi N."/>
        </authorList>
    </citation>
    <scope>NUCLEOTIDE SEQUENCE [LARGE SCALE GENOMIC DNA]</scope>
    <source>
        <strain evidence="1 2">C2</strain>
    </source>
</reference>
<reference evidence="1 2" key="1">
    <citation type="submission" date="2016-04" db="EMBL/GenBank/DDBJ databases">
        <title>Genome analyses suggest a sexual origin of heterokaryosis in a supposedly ancient asexual fungus.</title>
        <authorList>
            <person name="Ropars J."/>
            <person name="Sedzielewska K."/>
            <person name="Noel J."/>
            <person name="Charron P."/>
            <person name="Farinelli L."/>
            <person name="Marton T."/>
            <person name="Kruger M."/>
            <person name="Pelin A."/>
            <person name="Brachmann A."/>
            <person name="Corradi N."/>
        </authorList>
    </citation>
    <scope>NUCLEOTIDE SEQUENCE [LARGE SCALE GENOMIC DNA]</scope>
    <source>
        <strain evidence="1 2">C2</strain>
    </source>
</reference>